<evidence type="ECO:0000313" key="2">
    <source>
        <dbReference type="Proteomes" id="UP000827092"/>
    </source>
</evidence>
<reference evidence="1 2" key="1">
    <citation type="journal article" date="2022" name="Nat. Ecol. Evol.">
        <title>A masculinizing supergene underlies an exaggerated male reproductive morph in a spider.</title>
        <authorList>
            <person name="Hendrickx F."/>
            <person name="De Corte Z."/>
            <person name="Sonet G."/>
            <person name="Van Belleghem S.M."/>
            <person name="Kostlbacher S."/>
            <person name="Vangestel C."/>
        </authorList>
    </citation>
    <scope>NUCLEOTIDE SEQUENCE [LARGE SCALE GENOMIC DNA]</scope>
    <source>
        <strain evidence="1">W744_W776</strain>
    </source>
</reference>
<keyword evidence="2" id="KW-1185">Reference proteome</keyword>
<dbReference type="Proteomes" id="UP000827092">
    <property type="component" value="Unassembled WGS sequence"/>
</dbReference>
<sequence length="91" mass="10467">MTRPRCCDIQPQLFPSVQKIKTDFRKEEDTVLDVGCDQIYQLTHSPRFPCRLELDEEGPRSLPPQCFARGVPEDGSDLPKGPLWWGGYNFI</sequence>
<organism evidence="1 2">
    <name type="scientific">Oedothorax gibbosus</name>
    <dbReference type="NCBI Taxonomy" id="931172"/>
    <lineage>
        <taxon>Eukaryota</taxon>
        <taxon>Metazoa</taxon>
        <taxon>Ecdysozoa</taxon>
        <taxon>Arthropoda</taxon>
        <taxon>Chelicerata</taxon>
        <taxon>Arachnida</taxon>
        <taxon>Araneae</taxon>
        <taxon>Araneomorphae</taxon>
        <taxon>Entelegynae</taxon>
        <taxon>Araneoidea</taxon>
        <taxon>Linyphiidae</taxon>
        <taxon>Erigoninae</taxon>
        <taxon>Oedothorax</taxon>
    </lineage>
</organism>
<protein>
    <submittedName>
        <fullName evidence="1">Uncharacterized protein</fullName>
    </submittedName>
</protein>
<evidence type="ECO:0000313" key="1">
    <source>
        <dbReference type="EMBL" id="KAG8199053.1"/>
    </source>
</evidence>
<gene>
    <name evidence="1" type="ORF">JTE90_021065</name>
</gene>
<dbReference type="AlphaFoldDB" id="A0AAV6VTE6"/>
<dbReference type="EMBL" id="JAFNEN010000032">
    <property type="protein sequence ID" value="KAG8199053.1"/>
    <property type="molecule type" value="Genomic_DNA"/>
</dbReference>
<proteinExistence type="predicted"/>
<name>A0AAV6VTE6_9ARAC</name>
<accession>A0AAV6VTE6</accession>
<comment type="caution">
    <text evidence="1">The sequence shown here is derived from an EMBL/GenBank/DDBJ whole genome shotgun (WGS) entry which is preliminary data.</text>
</comment>